<keyword evidence="3" id="KW-1185">Reference proteome</keyword>
<comment type="caution">
    <text evidence="2">The sequence shown here is derived from an EMBL/GenBank/DDBJ whole genome shotgun (WGS) entry which is preliminary data.</text>
</comment>
<dbReference type="Proteomes" id="UP000288102">
    <property type="component" value="Unassembled WGS sequence"/>
</dbReference>
<feature type="transmembrane region" description="Helical" evidence="1">
    <location>
        <begin position="12"/>
        <end position="30"/>
    </location>
</feature>
<keyword evidence="1" id="KW-0472">Membrane</keyword>
<evidence type="ECO:0000313" key="2">
    <source>
        <dbReference type="EMBL" id="RUT71048.1"/>
    </source>
</evidence>
<reference evidence="3" key="1">
    <citation type="journal article" date="2019" name="Syst. Appl. Microbiol.">
        <title>Flavobacterium circumlabens sp. nov. and Flavobacterium cupreum sp. nov., two psychrotrophic species isolated from Antarctic environmental samples.</title>
        <authorList>
            <person name="Kralova S."/>
            <person name="Busse H.-J."/>
            <person name="Svec P."/>
            <person name="Maslanova I."/>
            <person name="Stankova E."/>
            <person name="Bartak M."/>
            <person name="Sedlacek I."/>
        </authorList>
    </citation>
    <scope>NUCLEOTIDE SEQUENCE [LARGE SCALE GENOMIC DNA]</scope>
    <source>
        <strain evidence="3">CCM 8825</strain>
    </source>
</reference>
<gene>
    <name evidence="2" type="ORF">D0817_07895</name>
</gene>
<keyword evidence="1" id="KW-1133">Transmembrane helix</keyword>
<organism evidence="2 3">
    <name type="scientific">Flavobacterium cupreum</name>
    <dbReference type="NCBI Taxonomy" id="2133766"/>
    <lineage>
        <taxon>Bacteria</taxon>
        <taxon>Pseudomonadati</taxon>
        <taxon>Bacteroidota</taxon>
        <taxon>Flavobacteriia</taxon>
        <taxon>Flavobacteriales</taxon>
        <taxon>Flavobacteriaceae</taxon>
        <taxon>Flavobacterium</taxon>
    </lineage>
</organism>
<evidence type="ECO:0000313" key="3">
    <source>
        <dbReference type="Proteomes" id="UP000288102"/>
    </source>
</evidence>
<sequence length="143" mass="17073">MFEENNKEPKWLGTVVICVIVILFILIVRYNNNEQDEYEKTFKGETIGYTTRIKHSNKTSSLRYYFYTDKKVLSHVSSRDYNLVDKFYKVKYDLNNPENNYIVLEEELKPDSISLVKAGFNKIKYYIYDAGVTCKYIEKSKWK</sequence>
<name>A0A434A9K3_9FLAO</name>
<accession>A0A434A9K3</accession>
<dbReference type="AlphaFoldDB" id="A0A434A9K3"/>
<dbReference type="OrthoDB" id="1373583at2"/>
<dbReference type="EMBL" id="QWDM01000004">
    <property type="protein sequence ID" value="RUT71048.1"/>
    <property type="molecule type" value="Genomic_DNA"/>
</dbReference>
<evidence type="ECO:0008006" key="4">
    <source>
        <dbReference type="Google" id="ProtNLM"/>
    </source>
</evidence>
<protein>
    <recommendedName>
        <fullName evidence="4">DUF3592 domain-containing protein</fullName>
    </recommendedName>
</protein>
<keyword evidence="1" id="KW-0812">Transmembrane</keyword>
<evidence type="ECO:0000256" key="1">
    <source>
        <dbReference type="SAM" id="Phobius"/>
    </source>
</evidence>
<proteinExistence type="predicted"/>
<dbReference type="RefSeq" id="WP_127337830.1">
    <property type="nucleotide sequence ID" value="NZ_QWDM01000004.1"/>
</dbReference>